<keyword evidence="6" id="KW-0378">Hydrolase</keyword>
<sequence>MGTRKSTPVKPVSPAKKNAKWAKREHQIFLTACETVIAEGHRRGKCFSKHGWERLVNLFNNSAAKSWRRKAEYAKFRNRDVREIYHRYPSCLDKLSTQTNNVALEVDSTRDFKVKEQNVLAACDFNLCFTFVLPVNTENTHDSRILARAIYSPDINSLEPRPGKYYLVDSGFANRPGYLAPYKVSDIRYHFQEFRESMGGHSRRFKNAKERFNFNHSSCRNVIKRVFGVLKIHWKMLDRMPSYFIPAQTAVVVATMTVHNFLRRLGGIDQGFDSVESNRNHDEIDMPDEQDQIAAEMNAPQN</sequence>
<name>A0ABD1TFU9_9LAMI</name>
<comment type="similarity">
    <text evidence="3">Belongs to the HARBI1 family.</text>
</comment>
<evidence type="ECO:0000313" key="11">
    <source>
        <dbReference type="Proteomes" id="UP001604336"/>
    </source>
</evidence>
<keyword evidence="11" id="KW-1185">Reference proteome</keyword>
<gene>
    <name evidence="10" type="ORF">Adt_16955</name>
</gene>
<dbReference type="PANTHER" id="PTHR22930">
    <property type="match status" value="1"/>
</dbReference>
<feature type="domain" description="Myb/SANT-like" evidence="8">
    <location>
        <begin position="20"/>
        <end position="83"/>
    </location>
</feature>
<comment type="caution">
    <text evidence="10">The sequence shown here is derived from an EMBL/GenBank/DDBJ whole genome shotgun (WGS) entry which is preliminary data.</text>
</comment>
<evidence type="ECO:0000256" key="5">
    <source>
        <dbReference type="ARBA" id="ARBA00022723"/>
    </source>
</evidence>
<organism evidence="10 11">
    <name type="scientific">Abeliophyllum distichum</name>
    <dbReference type="NCBI Taxonomy" id="126358"/>
    <lineage>
        <taxon>Eukaryota</taxon>
        <taxon>Viridiplantae</taxon>
        <taxon>Streptophyta</taxon>
        <taxon>Embryophyta</taxon>
        <taxon>Tracheophyta</taxon>
        <taxon>Spermatophyta</taxon>
        <taxon>Magnoliopsida</taxon>
        <taxon>eudicotyledons</taxon>
        <taxon>Gunneridae</taxon>
        <taxon>Pentapetalae</taxon>
        <taxon>asterids</taxon>
        <taxon>lamiids</taxon>
        <taxon>Lamiales</taxon>
        <taxon>Oleaceae</taxon>
        <taxon>Forsythieae</taxon>
        <taxon>Abeliophyllum</taxon>
    </lineage>
</organism>
<dbReference type="InterPro" id="IPR024752">
    <property type="entry name" value="Myb/SANT-like_dom"/>
</dbReference>
<dbReference type="GO" id="GO:0016787">
    <property type="term" value="F:hydrolase activity"/>
    <property type="evidence" value="ECO:0007669"/>
    <property type="project" value="UniProtKB-KW"/>
</dbReference>
<proteinExistence type="inferred from homology"/>
<comment type="subcellular location">
    <subcellularLocation>
        <location evidence="2">Nucleus</location>
    </subcellularLocation>
</comment>
<dbReference type="GO" id="GO:0004518">
    <property type="term" value="F:nuclease activity"/>
    <property type="evidence" value="ECO:0007669"/>
    <property type="project" value="UniProtKB-KW"/>
</dbReference>
<evidence type="ECO:0000256" key="7">
    <source>
        <dbReference type="ARBA" id="ARBA00023242"/>
    </source>
</evidence>
<comment type="cofactor">
    <cofactor evidence="1">
        <name>a divalent metal cation</name>
        <dbReference type="ChEBI" id="CHEBI:60240"/>
    </cofactor>
</comment>
<evidence type="ECO:0000259" key="8">
    <source>
        <dbReference type="Pfam" id="PF12776"/>
    </source>
</evidence>
<evidence type="ECO:0000313" key="10">
    <source>
        <dbReference type="EMBL" id="KAL2511355.1"/>
    </source>
</evidence>
<dbReference type="GO" id="GO:0005634">
    <property type="term" value="C:nucleus"/>
    <property type="evidence" value="ECO:0007669"/>
    <property type="project" value="UniProtKB-SubCell"/>
</dbReference>
<accession>A0ABD1TFU9</accession>
<feature type="domain" description="DDE Tnp4" evidence="9">
    <location>
        <begin position="118"/>
        <end position="260"/>
    </location>
</feature>
<dbReference type="Pfam" id="PF12776">
    <property type="entry name" value="Myb_DNA-bind_3"/>
    <property type="match status" value="1"/>
</dbReference>
<protein>
    <submittedName>
        <fullName evidence="10">Harbinger transposase-derived nuclease</fullName>
    </submittedName>
</protein>
<reference evidence="11" key="1">
    <citation type="submission" date="2024-07" db="EMBL/GenBank/DDBJ databases">
        <title>Two chromosome-level genome assemblies of Korean endemic species Abeliophyllum distichum and Forsythia ovata (Oleaceae).</title>
        <authorList>
            <person name="Jang H."/>
        </authorList>
    </citation>
    <scope>NUCLEOTIDE SEQUENCE [LARGE SCALE GENOMIC DNA]</scope>
</reference>
<evidence type="ECO:0000259" key="9">
    <source>
        <dbReference type="Pfam" id="PF13359"/>
    </source>
</evidence>
<keyword evidence="7" id="KW-0539">Nucleus</keyword>
<dbReference type="EMBL" id="JBFOLK010000005">
    <property type="protein sequence ID" value="KAL2511355.1"/>
    <property type="molecule type" value="Genomic_DNA"/>
</dbReference>
<evidence type="ECO:0000256" key="2">
    <source>
        <dbReference type="ARBA" id="ARBA00004123"/>
    </source>
</evidence>
<keyword evidence="5" id="KW-0479">Metal-binding</keyword>
<dbReference type="InterPro" id="IPR027806">
    <property type="entry name" value="HARBI1_dom"/>
</dbReference>
<dbReference type="InterPro" id="IPR045249">
    <property type="entry name" value="HARBI1-like"/>
</dbReference>
<evidence type="ECO:0000256" key="4">
    <source>
        <dbReference type="ARBA" id="ARBA00022722"/>
    </source>
</evidence>
<evidence type="ECO:0000256" key="1">
    <source>
        <dbReference type="ARBA" id="ARBA00001968"/>
    </source>
</evidence>
<dbReference type="Proteomes" id="UP001604336">
    <property type="component" value="Unassembled WGS sequence"/>
</dbReference>
<keyword evidence="4" id="KW-0540">Nuclease</keyword>
<evidence type="ECO:0000256" key="3">
    <source>
        <dbReference type="ARBA" id="ARBA00006958"/>
    </source>
</evidence>
<dbReference type="AlphaFoldDB" id="A0ABD1TFU9"/>
<evidence type="ECO:0000256" key="6">
    <source>
        <dbReference type="ARBA" id="ARBA00022801"/>
    </source>
</evidence>
<dbReference type="Pfam" id="PF13359">
    <property type="entry name" value="DDE_Tnp_4"/>
    <property type="match status" value="1"/>
</dbReference>
<dbReference type="PANTHER" id="PTHR22930:SF280">
    <property type="entry name" value="OS11G0202600 PROTEIN"/>
    <property type="match status" value="1"/>
</dbReference>
<dbReference type="GO" id="GO:0046872">
    <property type="term" value="F:metal ion binding"/>
    <property type="evidence" value="ECO:0007669"/>
    <property type="project" value="UniProtKB-KW"/>
</dbReference>